<gene>
    <name evidence="2" type="ORF">ACFQ34_00775</name>
</gene>
<dbReference type="SUPFAM" id="SSF46894">
    <property type="entry name" value="C-terminal effector domain of the bipartite response regulators"/>
    <property type="match status" value="1"/>
</dbReference>
<dbReference type="SUPFAM" id="SSF48452">
    <property type="entry name" value="TPR-like"/>
    <property type="match status" value="2"/>
</dbReference>
<dbReference type="InterPro" id="IPR016032">
    <property type="entry name" value="Sig_transdc_resp-reg_C-effctor"/>
</dbReference>
<evidence type="ECO:0000259" key="1">
    <source>
        <dbReference type="PROSITE" id="PS50043"/>
    </source>
</evidence>
<feature type="domain" description="HTH luxR-type" evidence="1">
    <location>
        <begin position="829"/>
        <end position="894"/>
    </location>
</feature>
<dbReference type="InterPro" id="IPR027417">
    <property type="entry name" value="P-loop_NTPase"/>
</dbReference>
<dbReference type="EMBL" id="JBHTMB010000006">
    <property type="protein sequence ID" value="MFD1231807.1"/>
    <property type="molecule type" value="Genomic_DNA"/>
</dbReference>
<dbReference type="Gene3D" id="1.25.40.10">
    <property type="entry name" value="Tetratricopeptide repeat domain"/>
    <property type="match status" value="1"/>
</dbReference>
<dbReference type="Pfam" id="PF25873">
    <property type="entry name" value="WHD_MalT"/>
    <property type="match status" value="1"/>
</dbReference>
<keyword evidence="3" id="KW-1185">Reference proteome</keyword>
<dbReference type="SUPFAM" id="SSF52540">
    <property type="entry name" value="P-loop containing nucleoside triphosphate hydrolases"/>
    <property type="match status" value="1"/>
</dbReference>
<reference evidence="3" key="1">
    <citation type="journal article" date="2019" name="Int. J. Syst. Evol. Microbiol.">
        <title>The Global Catalogue of Microorganisms (GCM) 10K type strain sequencing project: providing services to taxonomists for standard genome sequencing and annotation.</title>
        <authorList>
            <consortium name="The Broad Institute Genomics Platform"/>
            <consortium name="The Broad Institute Genome Sequencing Center for Infectious Disease"/>
            <person name="Wu L."/>
            <person name="Ma J."/>
        </authorList>
    </citation>
    <scope>NUCLEOTIDE SEQUENCE [LARGE SCALE GENOMIC DNA]</scope>
    <source>
        <strain evidence="3">CCUG 49018</strain>
    </source>
</reference>
<dbReference type="PROSITE" id="PS50043">
    <property type="entry name" value="HTH_LUXR_2"/>
    <property type="match status" value="1"/>
</dbReference>
<dbReference type="InterPro" id="IPR041617">
    <property type="entry name" value="TPR_MalT"/>
</dbReference>
<protein>
    <submittedName>
        <fullName evidence="2">LuxR C-terminal-related transcriptional regulator</fullName>
    </submittedName>
</protein>
<dbReference type="Gene3D" id="1.10.10.10">
    <property type="entry name" value="Winged helix-like DNA-binding domain superfamily/Winged helix DNA-binding domain"/>
    <property type="match status" value="1"/>
</dbReference>
<accession>A0ABW3V913</accession>
<dbReference type="InterPro" id="IPR011990">
    <property type="entry name" value="TPR-like_helical_dom_sf"/>
</dbReference>
<proteinExistence type="predicted"/>
<dbReference type="InterPro" id="IPR059106">
    <property type="entry name" value="WHD_MalT"/>
</dbReference>
<dbReference type="PRINTS" id="PR00038">
    <property type="entry name" value="HTHLUXR"/>
</dbReference>
<dbReference type="Proteomes" id="UP001597182">
    <property type="component" value="Unassembled WGS sequence"/>
</dbReference>
<dbReference type="Pfam" id="PF00196">
    <property type="entry name" value="GerE"/>
    <property type="match status" value="1"/>
</dbReference>
<evidence type="ECO:0000313" key="2">
    <source>
        <dbReference type="EMBL" id="MFD1231807.1"/>
    </source>
</evidence>
<dbReference type="InterPro" id="IPR036388">
    <property type="entry name" value="WH-like_DNA-bd_sf"/>
</dbReference>
<dbReference type="InterPro" id="IPR000792">
    <property type="entry name" value="Tscrpt_reg_LuxR_C"/>
</dbReference>
<evidence type="ECO:0000313" key="3">
    <source>
        <dbReference type="Proteomes" id="UP001597182"/>
    </source>
</evidence>
<organism evidence="2 3">
    <name type="scientific">Pseudonocardia benzenivorans</name>
    <dbReference type="NCBI Taxonomy" id="228005"/>
    <lineage>
        <taxon>Bacteria</taxon>
        <taxon>Bacillati</taxon>
        <taxon>Actinomycetota</taxon>
        <taxon>Actinomycetes</taxon>
        <taxon>Pseudonocardiales</taxon>
        <taxon>Pseudonocardiaceae</taxon>
        <taxon>Pseudonocardia</taxon>
    </lineage>
</organism>
<dbReference type="CDD" id="cd06170">
    <property type="entry name" value="LuxR_C_like"/>
    <property type="match status" value="1"/>
</dbReference>
<dbReference type="Gene3D" id="3.40.50.300">
    <property type="entry name" value="P-loop containing nucleotide triphosphate hydrolases"/>
    <property type="match status" value="1"/>
</dbReference>
<comment type="caution">
    <text evidence="2">The sequence shown here is derived from an EMBL/GenBank/DDBJ whole genome shotgun (WGS) entry which is preliminary data.</text>
</comment>
<dbReference type="RefSeq" id="WP_346093559.1">
    <property type="nucleotide sequence ID" value="NZ_BAABKS010000080.1"/>
</dbReference>
<dbReference type="SMART" id="SM00421">
    <property type="entry name" value="HTH_LUXR"/>
    <property type="match status" value="1"/>
</dbReference>
<sequence length="902" mass="96473">MRGGPGVATEVLVVQPLLATKLHVPKRRRALVPRPRLSERLSRADGAALTLVSAPAGFGKTTVLTEWLDSGSAGAGAVAWLSLDEGDNDPAVFWTYVLAALRTVSDAIGADVGSSVDAVPTRLVNELAALPGELVLVLDDYHVVDSSEVRDGVQLLVEHLPAQVRLVIATRTDPVLPLARMRGRGELVELRAADLRFTDEEAATYLGEVMGLDLTGDDVAALEARTEGWIAALQLAALSMQDRDDVAGFIANFAGDDRYIVDYLVEEVLQRQPEPVRSFLLQTSVLGRLTGPLCDAVTGRDDGAAVLDALDRGNLFVVPLDTRRRWYRYHHLFADVLQVHLLDEQPGAVADLHRRACAWHEREGDLAEAVAHALAAGDHDRAADLIEPALPALQQHRQEATMRRWLEALPDEVVRARPVLSVGYVAALMVSGDAAEVDERLRDVERLLTADDAPAPGTVVVDEEAFRRLPAAIAVYRTGRLLLSGDVPGAIAHARTALDLLRPEDHQGRGAVAGLLGLAHWTTGDLDAGLRWWTEAAAALESAGFRSDVTGAALATADIRSAQGRPGQAMAAYDRALRIVDPGTGTPLRGAADLHVGMAGVLLERGDAAAARRHLAAADELGEAGGLPQFPYRRCVELARVHEADGDVDGALALLAEAERRYVADYFPEVRPVAALRARLLARQGRWGEALGWARERGLSPADEPDYLHEFAHLCLARALVARHAATGEQQALLDAVSLLDRLTAAAEAGGRTGSLIELLVVRAVAEQSRGDTGAAAAALRRAVDLGEPAGYVQVFLDERRSLAALLATVATPGGVLAAQVRRPTADVPGGPVDALSARELDVLRLLDTDLDGPDIARRLFVSVNTVRTHTKNIYAKLGVNNRRAAVRRGDELGLLGRAGER</sequence>
<name>A0ABW3V913_9PSEU</name>
<dbReference type="Pfam" id="PF17874">
    <property type="entry name" value="TPR_MalT"/>
    <property type="match status" value="1"/>
</dbReference>